<evidence type="ECO:0000256" key="1">
    <source>
        <dbReference type="ARBA" id="ARBA00022723"/>
    </source>
</evidence>
<feature type="region of interest" description="Disordered" evidence="4">
    <location>
        <begin position="1526"/>
        <end position="1548"/>
    </location>
</feature>
<dbReference type="Pfam" id="PF07727">
    <property type="entry name" value="RVT_2"/>
    <property type="match status" value="2"/>
</dbReference>
<keyword evidence="3" id="KW-0175">Coiled coil</keyword>
<name>A0ABQ4ZJE4_9ASTR</name>
<feature type="compositionally biased region" description="Polar residues" evidence="4">
    <location>
        <begin position="1526"/>
        <end position="1541"/>
    </location>
</feature>
<evidence type="ECO:0000256" key="2">
    <source>
        <dbReference type="ARBA" id="ARBA00022801"/>
    </source>
</evidence>
<sequence>MDVKTTFLNGELKEEVYVSQPEGFVDPDHPTHVYRLKKALYGLKQASRACFDTLLRFLLDNNFSKGAIDPTLFTQKTSKHILLVQIYVDDIIFALTDPKACDLFSNEMSSKFQMSMMGQMAIHNKICRRKELMEDMLPLEVTPKEGKLQAELTDESHVLLKVPRKNNMYSVDLKNIVPKGGLTCLFAKPTSDESKLWHRRLGHINFKTMNKLVKGNLVIRCDNRTEFKNKEMNQFCERKGIKREFSVARTPQQNRVAERKNITLIEAARTMLADSKLPTTFWAEAVNTACYVQNRVLVTKPHKKTPYELFLSRKLALGFMRPFGCPVTILNTIDHLGKFNGKADEGFFVGYSINKGGPNWFVVIDALTKLMNYKPVVAGNQSNGNAGTKACDDAGKARMETVPGKDYILLPLWPADLLFSQNSKSSPNAGFKPSGDNEKKVIKEPRKEGGDPSNKNDSVNSTNKINTASDRNSTNNVNTVSLIINTVGIEVNAISSNTSIELLNDINMLELEDIIYSNDYEDVGTEADMNNLNTFMPCLSILNYKITQRSSSLNNYCRLEFRPQQVEWTIEFGRTCLFGTMVDLPNGKRLIGTKWVYRNKKDERGIVIKNKARLVGQCLEEEVYVCQPPGFEDPDFPDRVYKVEKALYGLHQAPRAWTISDILLVQVYVDDIIFGSTKKSLCTEFEKMMHKKFQMSSMVNSILFWTASKAEGGWNFYQSRQINVWLLMYRSSSSDRYYVGTIYLNRRQAVDRKSTKEGCHFLGFRLISWLCKIEMWLFNSTTKAEYIAASVVVGKVNAARHNLQLLVNVNAVEGSFINTSIKGFIQSFNQFQSFIYSLIINPTQFHYSSSKPNTLTTLQFAYTHNLVAFLTKSTKSERFEQIVDFLNASSIRYALTVNPTIYTLYIEQFWATVKVKTVNEEQQLQALVDGKKIIITEAIVRRDLQLEDVYGVDCLPNAIIFEQLTLMGYEKLLQKLTFYKAFFSPQCKFLIHTILQCLSAKTTAWNEFSSTMASAIICLATNQKFNFSKYIFESMVKNLDIAVKFLMCPRFVQVFLNNQVEGMETHNRIYIAPSHTKKIFSNMRRQGKDFSRRETPLFPTMVVQAQKEMGKDEAVTKEPCMQLKELMDFCTKLQQRVLDLENTKTAQAQEITRLKKRVKKLEKKRGSRTHRLKRLYKVGRSRRVKSSEDESLGDQEDASKQGRIYDIDADKDIYLVNVHKDDDIVWLNWAQALAALKSAKVQEKGDVIKEPSVPVSAASTKVSTIIPTTAATTITVVSSRPKAKGIVFHEQDQEQEQAPTPIVYSQQSTQVKDKAKVEVDYQLFQRLQAQEQEELFDAKKATLFVDDDKETEELKQCMEIIPDDGDDVTIEATPLSTKSPTIVNYKINQGREKKSILTLSEQMMFNDVKLQVDYECEMAFELLRLVKKQLKEGYGRIVRIKSLLEVTAAKILCVIDMLNTRNETMILGRPLVATIDAVINVFNKEISLGIGDDRVTFDMDKKIHNFMTLVGKVYMVNSIHNVESFTSSNAPSDKSPQLKKSNNLHHEN</sequence>
<dbReference type="InterPro" id="IPR001584">
    <property type="entry name" value="Integrase_cat-core"/>
</dbReference>
<feature type="domain" description="Integrase catalytic" evidence="5">
    <location>
        <begin position="139"/>
        <end position="314"/>
    </location>
</feature>
<evidence type="ECO:0000256" key="3">
    <source>
        <dbReference type="SAM" id="Coils"/>
    </source>
</evidence>
<keyword evidence="2" id="KW-0378">Hydrolase</keyword>
<dbReference type="PANTHER" id="PTHR42648:SF32">
    <property type="entry name" value="RIBONUCLEASE H-LIKE DOMAIN, GAG-PRE-INTEGRASE DOMAIN PROTEIN-RELATED"/>
    <property type="match status" value="1"/>
</dbReference>
<dbReference type="SUPFAM" id="SSF53098">
    <property type="entry name" value="Ribonuclease H-like"/>
    <property type="match status" value="1"/>
</dbReference>
<dbReference type="InterPro" id="IPR036397">
    <property type="entry name" value="RNaseH_sf"/>
</dbReference>
<evidence type="ECO:0000256" key="4">
    <source>
        <dbReference type="SAM" id="MobiDB-lite"/>
    </source>
</evidence>
<dbReference type="InterPro" id="IPR013103">
    <property type="entry name" value="RVT_2"/>
</dbReference>
<dbReference type="Gene3D" id="3.30.420.10">
    <property type="entry name" value="Ribonuclease H-like superfamily/Ribonuclease H"/>
    <property type="match status" value="1"/>
</dbReference>
<reference evidence="6" key="1">
    <citation type="journal article" date="2022" name="Int. J. Mol. Sci.">
        <title>Draft Genome of Tanacetum Coccineum: Genomic Comparison of Closely Related Tanacetum-Family Plants.</title>
        <authorList>
            <person name="Yamashiro T."/>
            <person name="Shiraishi A."/>
            <person name="Nakayama K."/>
            <person name="Satake H."/>
        </authorList>
    </citation>
    <scope>NUCLEOTIDE SEQUENCE</scope>
</reference>
<evidence type="ECO:0000313" key="6">
    <source>
        <dbReference type="EMBL" id="GJS89302.1"/>
    </source>
</evidence>
<feature type="region of interest" description="Disordered" evidence="4">
    <location>
        <begin position="1179"/>
        <end position="1198"/>
    </location>
</feature>
<dbReference type="PROSITE" id="PS50994">
    <property type="entry name" value="INTEGRASE"/>
    <property type="match status" value="1"/>
</dbReference>
<dbReference type="Proteomes" id="UP001151760">
    <property type="component" value="Unassembled WGS sequence"/>
</dbReference>
<protein>
    <submittedName>
        <fullName evidence="6">Ribonuclease H-like domain-containing protein</fullName>
    </submittedName>
</protein>
<dbReference type="PANTHER" id="PTHR42648">
    <property type="entry name" value="TRANSPOSASE, PUTATIVE-RELATED"/>
    <property type="match status" value="1"/>
</dbReference>
<dbReference type="InterPro" id="IPR025724">
    <property type="entry name" value="GAG-pre-integrase_dom"/>
</dbReference>
<keyword evidence="1" id="KW-0479">Metal-binding</keyword>
<dbReference type="InterPro" id="IPR012337">
    <property type="entry name" value="RNaseH-like_sf"/>
</dbReference>
<feature type="coiled-coil region" evidence="3">
    <location>
        <begin position="1137"/>
        <end position="1164"/>
    </location>
</feature>
<gene>
    <name evidence="6" type="ORF">Tco_0771938</name>
</gene>
<dbReference type="EMBL" id="BQNB010011340">
    <property type="protein sequence ID" value="GJS89302.1"/>
    <property type="molecule type" value="Genomic_DNA"/>
</dbReference>
<keyword evidence="7" id="KW-1185">Reference proteome</keyword>
<evidence type="ECO:0000259" key="5">
    <source>
        <dbReference type="PROSITE" id="PS50994"/>
    </source>
</evidence>
<accession>A0ABQ4ZJE4</accession>
<dbReference type="Pfam" id="PF13976">
    <property type="entry name" value="gag_pre-integrs"/>
    <property type="match status" value="1"/>
</dbReference>
<organism evidence="6 7">
    <name type="scientific">Tanacetum coccineum</name>
    <dbReference type="NCBI Taxonomy" id="301880"/>
    <lineage>
        <taxon>Eukaryota</taxon>
        <taxon>Viridiplantae</taxon>
        <taxon>Streptophyta</taxon>
        <taxon>Embryophyta</taxon>
        <taxon>Tracheophyta</taxon>
        <taxon>Spermatophyta</taxon>
        <taxon>Magnoliopsida</taxon>
        <taxon>eudicotyledons</taxon>
        <taxon>Gunneridae</taxon>
        <taxon>Pentapetalae</taxon>
        <taxon>asterids</taxon>
        <taxon>campanulids</taxon>
        <taxon>Asterales</taxon>
        <taxon>Asteraceae</taxon>
        <taxon>Asteroideae</taxon>
        <taxon>Anthemideae</taxon>
        <taxon>Anthemidinae</taxon>
        <taxon>Tanacetum</taxon>
    </lineage>
</organism>
<reference evidence="6" key="2">
    <citation type="submission" date="2022-01" db="EMBL/GenBank/DDBJ databases">
        <authorList>
            <person name="Yamashiro T."/>
            <person name="Shiraishi A."/>
            <person name="Satake H."/>
            <person name="Nakayama K."/>
        </authorList>
    </citation>
    <scope>NUCLEOTIDE SEQUENCE</scope>
</reference>
<dbReference type="InterPro" id="IPR039537">
    <property type="entry name" value="Retrotran_Ty1/copia-like"/>
</dbReference>
<feature type="compositionally biased region" description="Polar residues" evidence="4">
    <location>
        <begin position="453"/>
        <end position="472"/>
    </location>
</feature>
<feature type="region of interest" description="Disordered" evidence="4">
    <location>
        <begin position="424"/>
        <end position="472"/>
    </location>
</feature>
<comment type="caution">
    <text evidence="6">The sequence shown here is derived from an EMBL/GenBank/DDBJ whole genome shotgun (WGS) entry which is preliminary data.</text>
</comment>
<proteinExistence type="predicted"/>
<evidence type="ECO:0000313" key="7">
    <source>
        <dbReference type="Proteomes" id="UP001151760"/>
    </source>
</evidence>
<feature type="compositionally biased region" description="Basic and acidic residues" evidence="4">
    <location>
        <begin position="435"/>
        <end position="450"/>
    </location>
</feature>